<feature type="modified residue" description="N6-(pyridoxal phosphate)lysine" evidence="4">
    <location>
        <position position="255"/>
    </location>
</feature>
<dbReference type="CDD" id="cd00610">
    <property type="entry name" value="OAT_like"/>
    <property type="match status" value="1"/>
</dbReference>
<dbReference type="GO" id="GO:0005737">
    <property type="term" value="C:cytoplasm"/>
    <property type="evidence" value="ECO:0007669"/>
    <property type="project" value="UniProtKB-SubCell"/>
</dbReference>
<evidence type="ECO:0000313" key="6">
    <source>
        <dbReference type="Proteomes" id="UP000327179"/>
    </source>
</evidence>
<dbReference type="HAMAP" id="MF_01107">
    <property type="entry name" value="ArgD_aminotrans_3"/>
    <property type="match status" value="1"/>
</dbReference>
<keyword evidence="4" id="KW-0028">Amino-acid biosynthesis</keyword>
<dbReference type="InterPro" id="IPR050103">
    <property type="entry name" value="Class-III_PLP-dep_AT"/>
</dbReference>
<dbReference type="PROSITE" id="PS00600">
    <property type="entry name" value="AA_TRANSFER_CLASS_3"/>
    <property type="match status" value="1"/>
</dbReference>
<dbReference type="NCBIfam" id="NF009047">
    <property type="entry name" value="PRK12381.1"/>
    <property type="match status" value="1"/>
</dbReference>
<dbReference type="InterPro" id="IPR015421">
    <property type="entry name" value="PyrdxlP-dep_Trfase_major"/>
</dbReference>
<feature type="binding site" evidence="4">
    <location>
        <position position="284"/>
    </location>
    <ligand>
        <name>pyridoxal 5'-phosphate</name>
        <dbReference type="ChEBI" id="CHEBI:597326"/>
    </ligand>
</feature>
<dbReference type="NCBIfam" id="TIGR00707">
    <property type="entry name" value="argD"/>
    <property type="match status" value="1"/>
</dbReference>
<evidence type="ECO:0000256" key="1">
    <source>
        <dbReference type="ARBA" id="ARBA00022576"/>
    </source>
</evidence>
<dbReference type="FunFam" id="3.40.640.10:FF:000004">
    <property type="entry name" value="Acetylornithine aminotransferase"/>
    <property type="match status" value="1"/>
</dbReference>
<comment type="miscellaneous">
    <text evidence="4">May also have succinyldiaminopimelate aminotransferase activity, thus carrying out the corresponding step in lysine biosynthesis.</text>
</comment>
<dbReference type="InterPro" id="IPR004636">
    <property type="entry name" value="AcOrn/SuccOrn_fam"/>
</dbReference>
<dbReference type="NCBIfam" id="NF003468">
    <property type="entry name" value="PRK05093.1"/>
    <property type="match status" value="1"/>
</dbReference>
<evidence type="ECO:0000256" key="3">
    <source>
        <dbReference type="ARBA" id="ARBA00022898"/>
    </source>
</evidence>
<comment type="similarity">
    <text evidence="4">Belongs to the class-III pyridoxal-phosphate-dependent aminotransferase family. ArgD subfamily.</text>
</comment>
<comment type="subcellular location">
    <subcellularLocation>
        <location evidence="4">Cytoplasm</location>
    </subcellularLocation>
</comment>
<dbReference type="InterPro" id="IPR005814">
    <property type="entry name" value="Aminotrans_3"/>
</dbReference>
<dbReference type="InterPro" id="IPR017652">
    <property type="entry name" value="Ac/SucOrn_transaminase_bac"/>
</dbReference>
<keyword evidence="4" id="KW-0055">Arginine biosynthesis</keyword>
<dbReference type="GO" id="GO:0003992">
    <property type="term" value="F:N2-acetyl-L-ornithine:2-oxoglutarate 5-aminotransferase activity"/>
    <property type="evidence" value="ECO:0007669"/>
    <property type="project" value="UniProtKB-UniRule"/>
</dbReference>
<dbReference type="RefSeq" id="WP_151135910.1">
    <property type="nucleotide sequence ID" value="NZ_CP043311.1"/>
</dbReference>
<dbReference type="GO" id="GO:0030170">
    <property type="term" value="F:pyridoxal phosphate binding"/>
    <property type="evidence" value="ECO:0007669"/>
    <property type="project" value="InterPro"/>
</dbReference>
<accession>A0A5J6QPG5</accession>
<comment type="catalytic activity">
    <reaction evidence="4">
        <text>N(2)-acetyl-L-ornithine + 2-oxoglutarate = N-acetyl-L-glutamate 5-semialdehyde + L-glutamate</text>
        <dbReference type="Rhea" id="RHEA:18049"/>
        <dbReference type="ChEBI" id="CHEBI:16810"/>
        <dbReference type="ChEBI" id="CHEBI:29123"/>
        <dbReference type="ChEBI" id="CHEBI:29985"/>
        <dbReference type="ChEBI" id="CHEBI:57805"/>
        <dbReference type="EC" id="2.6.1.11"/>
    </reaction>
</comment>
<dbReference type="GO" id="GO:0042802">
    <property type="term" value="F:identical protein binding"/>
    <property type="evidence" value="ECO:0007669"/>
    <property type="project" value="TreeGrafter"/>
</dbReference>
<gene>
    <name evidence="4" type="primary">argD</name>
    <name evidence="5" type="ORF">FXN65_20695</name>
</gene>
<feature type="binding site" evidence="4">
    <location>
        <position position="283"/>
    </location>
    <ligand>
        <name>N(2)-acetyl-L-ornithine</name>
        <dbReference type="ChEBI" id="CHEBI:57805"/>
    </ligand>
</feature>
<feature type="binding site" evidence="4">
    <location>
        <position position="144"/>
    </location>
    <ligand>
        <name>N(2)-acetyl-L-ornithine</name>
        <dbReference type="ChEBI" id="CHEBI:57805"/>
    </ligand>
</feature>
<keyword evidence="3 4" id="KW-0663">Pyridoxal phosphate</keyword>
<comment type="subunit">
    <text evidence="4">Homodimer.</text>
</comment>
<keyword evidence="2 4" id="KW-0808">Transferase</keyword>
<comment type="pathway">
    <text evidence="4">Amino-acid biosynthesis; L-arginine biosynthesis; N(2)-acetyl-L-ornithine from L-glutamate: step 4/4.</text>
</comment>
<dbReference type="Proteomes" id="UP000327179">
    <property type="component" value="Chromosome"/>
</dbReference>
<comment type="cofactor">
    <cofactor evidence="4">
        <name>pyridoxal 5'-phosphate</name>
        <dbReference type="ChEBI" id="CHEBI:597326"/>
    </cofactor>
    <text evidence="4">Binds 1 pyridoxal phosphate per subunit.</text>
</comment>
<dbReference type="SUPFAM" id="SSF53383">
    <property type="entry name" value="PLP-dependent transferases"/>
    <property type="match status" value="1"/>
</dbReference>
<dbReference type="PANTHER" id="PTHR11986:SF113">
    <property type="entry name" value="SUCCINYLORNITHINE TRANSAMINASE"/>
    <property type="match status" value="1"/>
</dbReference>
<dbReference type="InterPro" id="IPR015424">
    <property type="entry name" value="PyrdxlP-dep_Trfase"/>
</dbReference>
<dbReference type="PANTHER" id="PTHR11986">
    <property type="entry name" value="AMINOTRANSFERASE CLASS III"/>
    <property type="match status" value="1"/>
</dbReference>
<feature type="binding site" evidence="4">
    <location>
        <begin position="108"/>
        <end position="109"/>
    </location>
    <ligand>
        <name>pyridoxal 5'-phosphate</name>
        <dbReference type="ChEBI" id="CHEBI:597326"/>
    </ligand>
</feature>
<dbReference type="NCBIfam" id="NF002325">
    <property type="entry name" value="PRK01278.1"/>
    <property type="match status" value="1"/>
</dbReference>
<protein>
    <recommendedName>
        <fullName evidence="4">Acetylornithine aminotransferase</fullName>
        <shortName evidence="4">ACOAT</shortName>
        <ecNumber evidence="4">2.6.1.11</ecNumber>
    </recommendedName>
</protein>
<name>A0A5J6QPG5_9GAMM</name>
<keyword evidence="6" id="KW-1185">Reference proteome</keyword>
<reference evidence="5 6" key="1">
    <citation type="submission" date="2019-08" db="EMBL/GenBank/DDBJ databases">
        <title>Whole-genome Sequencing of e-waste polymer degrading bacterium Pseudomonas sp. strain PE08.</title>
        <authorList>
            <person name="Kirdat K."/>
            <person name="Debbarma P."/>
            <person name="Narawade N."/>
            <person name="Suyal D."/>
            <person name="Thorat V."/>
            <person name="Shouche Y."/>
            <person name="Goel R."/>
            <person name="Yadav A."/>
        </authorList>
    </citation>
    <scope>NUCLEOTIDE SEQUENCE [LARGE SCALE GENOMIC DNA]</scope>
    <source>
        <strain evidence="5 6">PE08</strain>
    </source>
</reference>
<feature type="binding site" evidence="4">
    <location>
        <position position="141"/>
    </location>
    <ligand>
        <name>pyridoxal 5'-phosphate</name>
        <dbReference type="ChEBI" id="CHEBI:597326"/>
    </ligand>
</feature>
<dbReference type="Gene3D" id="3.90.1150.10">
    <property type="entry name" value="Aspartate Aminotransferase, domain 1"/>
    <property type="match status" value="1"/>
</dbReference>
<dbReference type="EC" id="2.6.1.11" evidence="4"/>
<dbReference type="KEGG" id="plal:FXN65_20695"/>
<evidence type="ECO:0000256" key="2">
    <source>
        <dbReference type="ARBA" id="ARBA00022679"/>
    </source>
</evidence>
<dbReference type="Pfam" id="PF00202">
    <property type="entry name" value="Aminotran_3"/>
    <property type="match status" value="1"/>
</dbReference>
<dbReference type="InterPro" id="IPR049704">
    <property type="entry name" value="Aminotrans_3_PPA_site"/>
</dbReference>
<dbReference type="Gene3D" id="3.40.640.10">
    <property type="entry name" value="Type I PLP-dependent aspartate aminotransferase-like (Major domain)"/>
    <property type="match status" value="1"/>
</dbReference>
<evidence type="ECO:0000313" key="5">
    <source>
        <dbReference type="EMBL" id="QEY64354.1"/>
    </source>
</evidence>
<dbReference type="UniPathway" id="UPA00068">
    <property type="reaction ID" value="UER00109"/>
</dbReference>
<dbReference type="GO" id="GO:0006526">
    <property type="term" value="P:L-arginine biosynthetic process"/>
    <property type="evidence" value="ECO:0007669"/>
    <property type="project" value="UniProtKB-UniRule"/>
</dbReference>
<evidence type="ECO:0000256" key="4">
    <source>
        <dbReference type="HAMAP-Rule" id="MF_01107"/>
    </source>
</evidence>
<dbReference type="InterPro" id="IPR015422">
    <property type="entry name" value="PyrdxlP-dep_Trfase_small"/>
</dbReference>
<keyword evidence="4" id="KW-0963">Cytoplasm</keyword>
<proteinExistence type="inferred from homology"/>
<dbReference type="AlphaFoldDB" id="A0A5J6QPG5"/>
<dbReference type="NCBIfam" id="TIGR03246">
    <property type="entry name" value="arg_catab_astC"/>
    <property type="match status" value="1"/>
</dbReference>
<organism evidence="5 6">
    <name type="scientific">Metapseudomonas lalkuanensis</name>
    <dbReference type="NCBI Taxonomy" id="2604832"/>
    <lineage>
        <taxon>Bacteria</taxon>
        <taxon>Pseudomonadati</taxon>
        <taxon>Pseudomonadota</taxon>
        <taxon>Gammaproteobacteria</taxon>
        <taxon>Pseudomonadales</taxon>
        <taxon>Pseudomonadaceae</taxon>
        <taxon>Metapseudomonas</taxon>
    </lineage>
</organism>
<dbReference type="PIRSF" id="PIRSF000521">
    <property type="entry name" value="Transaminase_4ab_Lys_Orn"/>
    <property type="match status" value="1"/>
</dbReference>
<sequence>MSVEHAQVERADFDKVMVPNYAPAAFIPVRGQGSRVWDQSGRELIDFAGGIAVNSLGHAHPALVNALTEQANKIWHVSNVFTNEPALRLAKKLVDATFAERVFLANSGAEANEAAFKLARRYAHDVYGPQKHEIISATNSFHGRTLFTVTVGGQPKYSDGFGPKMEGISHVPYNDLEALKAAISDKTCAVVLEPVQGEGGVLPADKAYLEGARKLCDEHNALLIFDEVQSGMGRTGHLFAYEHYGVTPDILSSAKSLGGGFPIGAMLTTTEIAKHLSVGTHGTTYGGNPLACAVAEAVLDVINTPEVLSGINAKHDRFKTRLEAIGAKYGIFTEVRGLGLLIGAVLSDAWKGKAKDVLNAAEKEAVMVLQASPDVVRFAPSLVIPDADIDEGLDRFERAVAKLTQA</sequence>
<feature type="binding site" evidence="4">
    <location>
        <begin position="226"/>
        <end position="229"/>
    </location>
    <ligand>
        <name>pyridoxal 5'-phosphate</name>
        <dbReference type="ChEBI" id="CHEBI:597326"/>
    </ligand>
</feature>
<dbReference type="EMBL" id="CP043311">
    <property type="protein sequence ID" value="QEY64354.1"/>
    <property type="molecule type" value="Genomic_DNA"/>
</dbReference>
<keyword evidence="1 4" id="KW-0032">Aminotransferase</keyword>